<evidence type="ECO:0000259" key="4">
    <source>
        <dbReference type="PROSITE" id="PS50893"/>
    </source>
</evidence>
<dbReference type="InterPro" id="IPR027417">
    <property type="entry name" value="P-loop_NTPase"/>
</dbReference>
<evidence type="ECO:0000256" key="2">
    <source>
        <dbReference type="ARBA" id="ARBA00022741"/>
    </source>
</evidence>
<evidence type="ECO:0000313" key="5">
    <source>
        <dbReference type="EMBL" id="GAA1422581.1"/>
    </source>
</evidence>
<dbReference type="PROSITE" id="PS50893">
    <property type="entry name" value="ABC_TRANSPORTER_2"/>
    <property type="match status" value="1"/>
</dbReference>
<dbReference type="PANTHER" id="PTHR45772">
    <property type="entry name" value="CONSERVED COMPONENT OF ABC TRANSPORTER FOR NATURAL AMINO ACIDS-RELATED"/>
    <property type="match status" value="1"/>
</dbReference>
<evidence type="ECO:0000256" key="1">
    <source>
        <dbReference type="ARBA" id="ARBA00022448"/>
    </source>
</evidence>
<accession>A0ABP4JKQ0</accession>
<dbReference type="InterPro" id="IPR032823">
    <property type="entry name" value="BCA_ABC_TP_C"/>
</dbReference>
<keyword evidence="1" id="KW-0813">Transport</keyword>
<dbReference type="InterPro" id="IPR003439">
    <property type="entry name" value="ABC_transporter-like_ATP-bd"/>
</dbReference>
<evidence type="ECO:0000313" key="6">
    <source>
        <dbReference type="Proteomes" id="UP001501266"/>
    </source>
</evidence>
<organism evidence="5 6">
    <name type="scientific">Agrococcus citreus</name>
    <dbReference type="NCBI Taxonomy" id="84643"/>
    <lineage>
        <taxon>Bacteria</taxon>
        <taxon>Bacillati</taxon>
        <taxon>Actinomycetota</taxon>
        <taxon>Actinomycetes</taxon>
        <taxon>Micrococcales</taxon>
        <taxon>Microbacteriaceae</taxon>
        <taxon>Agrococcus</taxon>
    </lineage>
</organism>
<sequence length="275" mass="29641">MTSVTPSTPEQVMGDERKSKSGAVALSVEGVSVKYGAFTALTDLTFHVDDGEILGIIGPNGAGKSSSFAAITNSVKRSGSVTLYGEEVDRASTQRLSRLGLRRTFQQNSFFAELTVLENAMASFQLAEGSSLLKSTLTPWVEARQRESRRASAKALLIEFGIPERYHAMQPDDLPHGLQRVLSIVVSYGSGSRVLLVDEPGAGVGGEDMKDLAELLVRLKRQGMALVLIEHHMDLVMEICDRILVLDRGATIAHGAPAMVQRDPAVLEAYLGKTT</sequence>
<dbReference type="PANTHER" id="PTHR45772:SF2">
    <property type="entry name" value="ABC TRANSPORTER ATP-BINDING PROTEIN"/>
    <property type="match status" value="1"/>
</dbReference>
<reference evidence="6" key="1">
    <citation type="journal article" date="2019" name="Int. J. Syst. Evol. Microbiol.">
        <title>The Global Catalogue of Microorganisms (GCM) 10K type strain sequencing project: providing services to taxonomists for standard genome sequencing and annotation.</title>
        <authorList>
            <consortium name="The Broad Institute Genomics Platform"/>
            <consortium name="The Broad Institute Genome Sequencing Center for Infectious Disease"/>
            <person name="Wu L."/>
            <person name="Ma J."/>
        </authorList>
    </citation>
    <scope>NUCLEOTIDE SEQUENCE [LARGE SCALE GENOMIC DNA]</scope>
    <source>
        <strain evidence="6">JCM 12398</strain>
    </source>
</reference>
<name>A0ABP4JKQ0_9MICO</name>
<protein>
    <submittedName>
        <fullName evidence="5">ATP-binding cassette domain-containing protein</fullName>
    </submittedName>
</protein>
<dbReference type="Proteomes" id="UP001501266">
    <property type="component" value="Unassembled WGS sequence"/>
</dbReference>
<dbReference type="SMART" id="SM00382">
    <property type="entry name" value="AAA"/>
    <property type="match status" value="1"/>
</dbReference>
<dbReference type="InterPro" id="IPR051120">
    <property type="entry name" value="ABC_AA/LPS_Transport"/>
</dbReference>
<dbReference type="InterPro" id="IPR003593">
    <property type="entry name" value="AAA+_ATPase"/>
</dbReference>
<evidence type="ECO:0000256" key="3">
    <source>
        <dbReference type="ARBA" id="ARBA00022840"/>
    </source>
</evidence>
<gene>
    <name evidence="5" type="ORF">GCM10009640_15540</name>
</gene>
<feature type="domain" description="ABC transporter" evidence="4">
    <location>
        <begin position="26"/>
        <end position="273"/>
    </location>
</feature>
<dbReference type="Pfam" id="PF12399">
    <property type="entry name" value="BCA_ABC_TP_C"/>
    <property type="match status" value="1"/>
</dbReference>
<comment type="caution">
    <text evidence="5">The sequence shown here is derived from an EMBL/GenBank/DDBJ whole genome shotgun (WGS) entry which is preliminary data.</text>
</comment>
<proteinExistence type="predicted"/>
<dbReference type="EMBL" id="BAAAKK010000004">
    <property type="protein sequence ID" value="GAA1422581.1"/>
    <property type="molecule type" value="Genomic_DNA"/>
</dbReference>
<keyword evidence="6" id="KW-1185">Reference proteome</keyword>
<dbReference type="SUPFAM" id="SSF52540">
    <property type="entry name" value="P-loop containing nucleoside triphosphate hydrolases"/>
    <property type="match status" value="1"/>
</dbReference>
<keyword evidence="2" id="KW-0547">Nucleotide-binding</keyword>
<dbReference type="GO" id="GO:0005524">
    <property type="term" value="F:ATP binding"/>
    <property type="evidence" value="ECO:0007669"/>
    <property type="project" value="UniProtKB-KW"/>
</dbReference>
<dbReference type="Pfam" id="PF00005">
    <property type="entry name" value="ABC_tran"/>
    <property type="match status" value="1"/>
</dbReference>
<keyword evidence="3 5" id="KW-0067">ATP-binding</keyword>
<dbReference type="Gene3D" id="3.40.50.300">
    <property type="entry name" value="P-loop containing nucleotide triphosphate hydrolases"/>
    <property type="match status" value="1"/>
</dbReference>